<evidence type="ECO:0000313" key="1">
    <source>
        <dbReference type="EMBL" id="AIB07040.1"/>
    </source>
</evidence>
<sequence length="136" mass="15352">MIEVKVNKVDPQLRMVFGWGSICKKRNPDTGQLEIYTDTDNEQFPEDVTLKAWLDFMNGDQRIMDNMHNEQPVGKVVFAFPMTEEVAASFGLVEKLDQTGVIVGTLITDDDILKKFQSGEYTGYSIGGTAFYEDVE</sequence>
<dbReference type="RefSeq" id="YP_009101207.1">
    <property type="nucleotide sequence ID" value="NC_025443.1"/>
</dbReference>
<reference evidence="1 2" key="1">
    <citation type="submission" date="2014-07" db="EMBL/GenBank/DDBJ databases">
        <title>The genome sequence of Salmonella phage 9NA shows that it represents an unstudied type of tailed phage.</title>
        <authorList>
            <person name="Casjens S.R."/>
            <person name="Leavitt J.C."/>
            <person name="Hatfull G.F."/>
            <person name="Hendrix R.W."/>
        </authorList>
    </citation>
    <scope>NUCLEOTIDE SEQUENCE [LARGE SCALE GENOMIC DNA]</scope>
</reference>
<dbReference type="OrthoDB" id="21223at10239"/>
<proteinExistence type="predicted"/>
<accession>A0A060DAK5</accession>
<keyword evidence="2" id="KW-1185">Reference proteome</keyword>
<evidence type="ECO:0000313" key="2">
    <source>
        <dbReference type="Proteomes" id="UP000026985"/>
    </source>
</evidence>
<dbReference type="EMBL" id="KJ802832">
    <property type="protein sequence ID" value="AIB07040.1"/>
    <property type="molecule type" value="Genomic_DNA"/>
</dbReference>
<dbReference type="Proteomes" id="UP000026985">
    <property type="component" value="Segment"/>
</dbReference>
<protein>
    <submittedName>
        <fullName evidence="1">Uncharacterized protein</fullName>
    </submittedName>
</protein>
<organism evidence="1 2">
    <name type="scientific">Salmonella phage 9NA</name>
    <dbReference type="NCBI Taxonomy" id="1113547"/>
    <lineage>
        <taxon>Viruses</taxon>
        <taxon>Duplodnaviria</taxon>
        <taxon>Heunggongvirae</taxon>
        <taxon>Uroviricota</taxon>
        <taxon>Caudoviricetes</taxon>
        <taxon>Nonanavirus</taxon>
        <taxon>Nonanavirus nv9NA</taxon>
    </lineage>
</organism>
<dbReference type="KEGG" id="vg:22110895"/>
<name>A0A060DAK5_9CAUD</name>
<gene>
    <name evidence="1" type="ORF">9NA_037</name>
</gene>